<evidence type="ECO:0000256" key="2">
    <source>
        <dbReference type="ARBA" id="ARBA00022692"/>
    </source>
</evidence>
<comment type="caution">
    <text evidence="8">The sequence shown here is derived from an EMBL/GenBank/DDBJ whole genome shotgun (WGS) entry which is preliminary data.</text>
</comment>
<dbReference type="GO" id="GO:0008932">
    <property type="term" value="F:lytic endotransglycosylase activity"/>
    <property type="evidence" value="ECO:0007669"/>
    <property type="project" value="UniProtKB-UniRule"/>
</dbReference>
<dbReference type="GO" id="GO:0005886">
    <property type="term" value="C:plasma membrane"/>
    <property type="evidence" value="ECO:0007669"/>
    <property type="project" value="UniProtKB-UniRule"/>
</dbReference>
<dbReference type="Gene3D" id="3.30.1490.480">
    <property type="entry name" value="Endolytic murein transglycosylase"/>
    <property type="match status" value="1"/>
</dbReference>
<dbReference type="InterPro" id="IPR003770">
    <property type="entry name" value="MLTG-like"/>
</dbReference>
<evidence type="ECO:0000313" key="8">
    <source>
        <dbReference type="EMBL" id="KKT66802.1"/>
    </source>
</evidence>
<evidence type="ECO:0000256" key="4">
    <source>
        <dbReference type="ARBA" id="ARBA00023136"/>
    </source>
</evidence>
<dbReference type="EMBL" id="LCIZ01000021">
    <property type="protein sequence ID" value="KKT66802.1"/>
    <property type="molecule type" value="Genomic_DNA"/>
</dbReference>
<dbReference type="Pfam" id="PF02618">
    <property type="entry name" value="YceG"/>
    <property type="match status" value="1"/>
</dbReference>
<dbReference type="HAMAP" id="MF_02065">
    <property type="entry name" value="MltG"/>
    <property type="match status" value="1"/>
</dbReference>
<evidence type="ECO:0000256" key="6">
    <source>
        <dbReference type="ARBA" id="ARBA00023316"/>
    </source>
</evidence>
<comment type="catalytic activity">
    <reaction evidence="7">
        <text>a peptidoglycan chain = a peptidoglycan chain with N-acetyl-1,6-anhydromuramyl-[peptide] at the reducing end + a peptidoglycan chain with N-acetylglucosamine at the non-reducing end.</text>
        <dbReference type="EC" id="4.2.2.29"/>
    </reaction>
</comment>
<reference evidence="8 9" key="1">
    <citation type="journal article" date="2015" name="Nature">
        <title>rRNA introns, odd ribosomes, and small enigmatic genomes across a large radiation of phyla.</title>
        <authorList>
            <person name="Brown C.T."/>
            <person name="Hug L.A."/>
            <person name="Thomas B.C."/>
            <person name="Sharon I."/>
            <person name="Castelle C.J."/>
            <person name="Singh A."/>
            <person name="Wilkins M.J."/>
            <person name="Williams K.H."/>
            <person name="Banfield J.F."/>
        </authorList>
    </citation>
    <scope>NUCLEOTIDE SEQUENCE [LARGE SCALE GENOMIC DNA]</scope>
</reference>
<proteinExistence type="inferred from homology"/>
<name>A0A0G1LDM0_9BACT</name>
<evidence type="ECO:0000256" key="1">
    <source>
        <dbReference type="ARBA" id="ARBA00022475"/>
    </source>
</evidence>
<dbReference type="EC" id="4.2.2.29" evidence="7"/>
<dbReference type="Proteomes" id="UP000033901">
    <property type="component" value="Unassembled WGS sequence"/>
</dbReference>
<keyword evidence="3 7" id="KW-1133">Transmembrane helix</keyword>
<keyword evidence="5 7" id="KW-0456">Lyase</keyword>
<evidence type="ECO:0000313" key="9">
    <source>
        <dbReference type="Proteomes" id="UP000033901"/>
    </source>
</evidence>
<dbReference type="NCBIfam" id="TIGR00247">
    <property type="entry name" value="endolytic transglycosylase MltG"/>
    <property type="match status" value="1"/>
</dbReference>
<protein>
    <recommendedName>
        <fullName evidence="7">Endolytic murein transglycosylase</fullName>
        <ecNumber evidence="7">4.2.2.29</ecNumber>
    </recommendedName>
    <alternativeName>
        <fullName evidence="7">Peptidoglycan lytic transglycosylase</fullName>
    </alternativeName>
    <alternativeName>
        <fullName evidence="7">Peptidoglycan polymerization terminase</fullName>
    </alternativeName>
</protein>
<gene>
    <name evidence="7" type="primary">mltG</name>
    <name evidence="8" type="ORF">UW61_C0021G0004</name>
</gene>
<evidence type="ECO:0000256" key="7">
    <source>
        <dbReference type="HAMAP-Rule" id="MF_02065"/>
    </source>
</evidence>
<keyword evidence="4 7" id="KW-0472">Membrane</keyword>
<dbReference type="PATRIC" id="fig|1618413.3.peg.290"/>
<keyword evidence="6 7" id="KW-0961">Cell wall biogenesis/degradation</keyword>
<dbReference type="AlphaFoldDB" id="A0A0G1LDM0"/>
<evidence type="ECO:0000256" key="5">
    <source>
        <dbReference type="ARBA" id="ARBA00023239"/>
    </source>
</evidence>
<dbReference type="GO" id="GO:0009252">
    <property type="term" value="P:peptidoglycan biosynthetic process"/>
    <property type="evidence" value="ECO:0007669"/>
    <property type="project" value="UniProtKB-UniRule"/>
</dbReference>
<sequence>MKRFLFLLLIIVALVTGGTFWWYSVAKSPSAETSLRDFLIVKGSSASHIGNKLEKEGLIRNALAFKIYVQVSGKAGRIQAGEYRLSPSYSLFRMVDELTRGPAEIWVTIPEGLRREEIAARFASAFGQGEGFIQEFLSASAELEGFLFPDTYLFPKDAEAISVVKKMRQTFDIKTAELKDGIDVSTLTLKEIIMLASIIERETKMDEERPMVAGVLINRLNIDMGLQADATVQYAVGTAGNWWPILTKEDLLVNSPYNTYRFRGLPPAPIANPGLSSITAAVFPEESDYLYYLHDAKGQAYFARTLAEHNENVRQYLGN</sequence>
<dbReference type="PANTHER" id="PTHR30518:SF2">
    <property type="entry name" value="ENDOLYTIC MUREIN TRANSGLYCOSYLASE"/>
    <property type="match status" value="1"/>
</dbReference>
<feature type="site" description="Important for catalytic activity" evidence="7">
    <location>
        <position position="202"/>
    </location>
</feature>
<dbReference type="GO" id="GO:0071555">
    <property type="term" value="P:cell wall organization"/>
    <property type="evidence" value="ECO:0007669"/>
    <property type="project" value="UniProtKB-KW"/>
</dbReference>
<comment type="similarity">
    <text evidence="7">Belongs to the transglycosylase MltG family.</text>
</comment>
<keyword evidence="2 7" id="KW-0812">Transmembrane</keyword>
<comment type="function">
    <text evidence="7">Functions as a peptidoglycan terminase that cleaves nascent peptidoglycan strands endolytically to terminate their elongation.</text>
</comment>
<organism evidence="8 9">
    <name type="scientific">Candidatus Curtissbacteria bacterium GW2011_GWC1_44_33</name>
    <dbReference type="NCBI Taxonomy" id="1618413"/>
    <lineage>
        <taxon>Bacteria</taxon>
        <taxon>Candidatus Curtissiibacteriota</taxon>
    </lineage>
</organism>
<evidence type="ECO:0000256" key="3">
    <source>
        <dbReference type="ARBA" id="ARBA00022989"/>
    </source>
</evidence>
<keyword evidence="1 7" id="KW-1003">Cell membrane</keyword>
<dbReference type="PANTHER" id="PTHR30518">
    <property type="entry name" value="ENDOLYTIC MUREIN TRANSGLYCOSYLASE"/>
    <property type="match status" value="1"/>
</dbReference>
<dbReference type="Gene3D" id="3.30.160.60">
    <property type="entry name" value="Classic Zinc Finger"/>
    <property type="match status" value="1"/>
</dbReference>
<accession>A0A0G1LDM0</accession>
<dbReference type="CDD" id="cd08010">
    <property type="entry name" value="MltG_like"/>
    <property type="match status" value="1"/>
</dbReference>